<sequence>MKLILIAAASVISAASIGPRIQQPVPGSSSAELQDGGIVFESHRLSSFGYRNQHLTPSDYTTNMLNYRELFEDDEVGSIFYYSDSSRDYSSIPVYDYESDLEPSHP</sequence>
<evidence type="ECO:0000313" key="1">
    <source>
        <dbReference type="EMBL" id="KAJ9089846.1"/>
    </source>
</evidence>
<name>A0ACC2UTM6_9FUNG</name>
<reference evidence="1" key="1">
    <citation type="submission" date="2022-04" db="EMBL/GenBank/DDBJ databases">
        <title>Genome of the entomopathogenic fungus Entomophthora muscae.</title>
        <authorList>
            <person name="Elya C."/>
            <person name="Lovett B.R."/>
            <person name="Lee E."/>
            <person name="Macias A.M."/>
            <person name="Hajek A.E."/>
            <person name="De Bivort B.L."/>
            <person name="Kasson M.T."/>
            <person name="De Fine Licht H.H."/>
            <person name="Stajich J.E."/>
        </authorList>
    </citation>
    <scope>NUCLEOTIDE SEQUENCE</scope>
    <source>
        <strain evidence="1">Berkeley</strain>
    </source>
</reference>
<proteinExistence type="predicted"/>
<comment type="caution">
    <text evidence="1">The sequence shown here is derived from an EMBL/GenBank/DDBJ whole genome shotgun (WGS) entry which is preliminary data.</text>
</comment>
<protein>
    <submittedName>
        <fullName evidence="1">Uncharacterized protein</fullName>
    </submittedName>
</protein>
<dbReference type="EMBL" id="QTSX02000027">
    <property type="protein sequence ID" value="KAJ9089846.1"/>
    <property type="molecule type" value="Genomic_DNA"/>
</dbReference>
<gene>
    <name evidence="1" type="ORF">DSO57_1008805</name>
</gene>
<organism evidence="1 2">
    <name type="scientific">Entomophthora muscae</name>
    <dbReference type="NCBI Taxonomy" id="34485"/>
    <lineage>
        <taxon>Eukaryota</taxon>
        <taxon>Fungi</taxon>
        <taxon>Fungi incertae sedis</taxon>
        <taxon>Zoopagomycota</taxon>
        <taxon>Entomophthoromycotina</taxon>
        <taxon>Entomophthoromycetes</taxon>
        <taxon>Entomophthorales</taxon>
        <taxon>Entomophthoraceae</taxon>
        <taxon>Entomophthora</taxon>
    </lineage>
</organism>
<accession>A0ACC2UTM6</accession>
<evidence type="ECO:0000313" key="2">
    <source>
        <dbReference type="Proteomes" id="UP001165960"/>
    </source>
</evidence>
<dbReference type="Proteomes" id="UP001165960">
    <property type="component" value="Unassembled WGS sequence"/>
</dbReference>
<keyword evidence="2" id="KW-1185">Reference proteome</keyword>